<comment type="caution">
    <text evidence="1">The sequence shown here is derived from an EMBL/GenBank/DDBJ whole genome shotgun (WGS) entry which is preliminary data.</text>
</comment>
<dbReference type="Pfam" id="PF13177">
    <property type="entry name" value="DNA_pol3_delta2"/>
    <property type="match status" value="1"/>
</dbReference>
<dbReference type="GO" id="GO:0006261">
    <property type="term" value="P:DNA-templated DNA replication"/>
    <property type="evidence" value="ECO:0007669"/>
    <property type="project" value="TreeGrafter"/>
</dbReference>
<dbReference type="InterPro" id="IPR050238">
    <property type="entry name" value="DNA_Rep/Repair_Clamp_Loader"/>
</dbReference>
<protein>
    <recommendedName>
        <fullName evidence="3">DNA polymerase III subunit delta</fullName>
    </recommendedName>
</protein>
<dbReference type="PANTHER" id="PTHR11669:SF8">
    <property type="entry name" value="DNA POLYMERASE III SUBUNIT DELTA"/>
    <property type="match status" value="1"/>
</dbReference>
<dbReference type="Proteomes" id="UP000178859">
    <property type="component" value="Unassembled WGS sequence"/>
</dbReference>
<dbReference type="Gene3D" id="3.40.50.300">
    <property type="entry name" value="P-loop containing nucleotide triphosphate hydrolases"/>
    <property type="match status" value="1"/>
</dbReference>
<accession>A0A1F5MHT6</accession>
<dbReference type="InterPro" id="IPR027417">
    <property type="entry name" value="P-loop_NTPase"/>
</dbReference>
<proteinExistence type="predicted"/>
<evidence type="ECO:0008006" key="3">
    <source>
        <dbReference type="Google" id="ProtNLM"/>
    </source>
</evidence>
<organism evidence="1 2">
    <name type="scientific">Candidatus Daviesbacteria bacterium RIFCSPLOWO2_02_FULL_36_7</name>
    <dbReference type="NCBI Taxonomy" id="1797792"/>
    <lineage>
        <taxon>Bacteria</taxon>
        <taxon>Candidatus Daviesiibacteriota</taxon>
    </lineage>
</organism>
<evidence type="ECO:0000313" key="1">
    <source>
        <dbReference type="EMBL" id="OGE64947.1"/>
    </source>
</evidence>
<reference evidence="1 2" key="1">
    <citation type="journal article" date="2016" name="Nat. Commun.">
        <title>Thousands of microbial genomes shed light on interconnected biogeochemical processes in an aquifer system.</title>
        <authorList>
            <person name="Anantharaman K."/>
            <person name="Brown C.T."/>
            <person name="Hug L.A."/>
            <person name="Sharon I."/>
            <person name="Castelle C.J."/>
            <person name="Probst A.J."/>
            <person name="Thomas B.C."/>
            <person name="Singh A."/>
            <person name="Wilkins M.J."/>
            <person name="Karaoz U."/>
            <person name="Brodie E.L."/>
            <person name="Williams K.H."/>
            <person name="Hubbard S.S."/>
            <person name="Banfield J.F."/>
        </authorList>
    </citation>
    <scope>NUCLEOTIDE SEQUENCE [LARGE SCALE GENOMIC DNA]</scope>
</reference>
<dbReference type="PANTHER" id="PTHR11669">
    <property type="entry name" value="REPLICATION FACTOR C / DNA POLYMERASE III GAMMA-TAU SUBUNIT"/>
    <property type="match status" value="1"/>
</dbReference>
<gene>
    <name evidence="1" type="ORF">A3I48_02200</name>
</gene>
<dbReference type="SUPFAM" id="SSF52540">
    <property type="entry name" value="P-loop containing nucleoside triphosphate hydrolases"/>
    <property type="match status" value="1"/>
</dbReference>
<name>A0A1F5MHT6_9BACT</name>
<sequence length="203" mass="23358">MIARLYISTNINKRVVASHIGSGKLNHPDVLYFEQDSKLGIAEARKITEHFSLKPYSAKGRTVIIEEAGDLTPEAQNALLKTIEELPKEAVFIMHSNSDARLLPTILSRCQIIKVNSLQFTVYSNEKDIEKLLKATIEQRFEYVEKLKDKEDFLYSLTSFFHKKLPANTDFLNKLLQAEQWAKQNVNMRAILEYLMLVMPVEK</sequence>
<evidence type="ECO:0000313" key="2">
    <source>
        <dbReference type="Proteomes" id="UP000178859"/>
    </source>
</evidence>
<dbReference type="AlphaFoldDB" id="A0A1F5MHT6"/>
<dbReference type="EMBL" id="MFDT01000016">
    <property type="protein sequence ID" value="OGE64947.1"/>
    <property type="molecule type" value="Genomic_DNA"/>
</dbReference>